<dbReference type="STRING" id="44689.Q86IE2"/>
<dbReference type="PANTHER" id="PTHR12131">
    <property type="entry name" value="ATP-DEPENDENT RNA AND DNA HELICASE"/>
    <property type="match status" value="1"/>
</dbReference>
<dbReference type="InterPro" id="IPR012961">
    <property type="entry name" value="Ski2/MTR4_C"/>
</dbReference>
<dbReference type="RefSeq" id="XP_643574.1">
    <property type="nucleotide sequence ID" value="XM_638482.1"/>
</dbReference>
<accession>Q86IE2</accession>
<dbReference type="FunFam" id="3.40.50.300:FF:000141">
    <property type="entry name" value="ATP-dependent RNA helicase DOB1"/>
    <property type="match status" value="1"/>
</dbReference>
<evidence type="ECO:0000259" key="9">
    <source>
        <dbReference type="PROSITE" id="PS51192"/>
    </source>
</evidence>
<keyword evidence="2" id="KW-0547">Nucleotide-binding</keyword>
<dbReference type="InParanoid" id="Q86IE2"/>
<dbReference type="CDD" id="cd18024">
    <property type="entry name" value="DEXHc_Mtr4-like"/>
    <property type="match status" value="1"/>
</dbReference>
<dbReference type="Pfam" id="PF00270">
    <property type="entry name" value="DEAD"/>
    <property type="match status" value="1"/>
</dbReference>
<evidence type="ECO:0000256" key="5">
    <source>
        <dbReference type="ARBA" id="ARBA00022840"/>
    </source>
</evidence>
<dbReference type="InterPro" id="IPR011545">
    <property type="entry name" value="DEAD/DEAH_box_helicase_dom"/>
</dbReference>
<feature type="compositionally biased region" description="Basic and acidic residues" evidence="8">
    <location>
        <begin position="28"/>
        <end position="41"/>
    </location>
</feature>
<feature type="region of interest" description="Disordered" evidence="8">
    <location>
        <begin position="423"/>
        <end position="443"/>
    </location>
</feature>
<keyword evidence="6" id="KW-0539">Nucleus</keyword>
<dbReference type="GO" id="GO:0000460">
    <property type="term" value="P:maturation of 5.8S rRNA"/>
    <property type="evidence" value="ECO:0000318"/>
    <property type="project" value="GO_Central"/>
</dbReference>
<dbReference type="SMART" id="SM01142">
    <property type="entry name" value="DSHCT"/>
    <property type="match status" value="1"/>
</dbReference>
<dbReference type="InterPro" id="IPR048392">
    <property type="entry name" value="MTR4-like_stalk"/>
</dbReference>
<dbReference type="FunFam" id="3.40.50.300:FF:000083">
    <property type="entry name" value="ATP-dependent RNA helicase DOB1"/>
    <property type="match status" value="1"/>
</dbReference>
<dbReference type="Pfam" id="PF08148">
    <property type="entry name" value="DSHCT"/>
    <property type="match status" value="1"/>
</dbReference>
<dbReference type="CDD" id="cd13154">
    <property type="entry name" value="KOW_Mtr4"/>
    <property type="match status" value="1"/>
</dbReference>
<dbReference type="Pfam" id="PF21408">
    <property type="entry name" value="MTR4-like_stalk"/>
    <property type="match status" value="1"/>
</dbReference>
<evidence type="ECO:0000256" key="4">
    <source>
        <dbReference type="ARBA" id="ARBA00022806"/>
    </source>
</evidence>
<feature type="domain" description="Helicase C-terminal" evidence="10">
    <location>
        <begin position="446"/>
        <end position="650"/>
    </location>
</feature>
<comment type="caution">
    <text evidence="11">The sequence shown here is derived from an EMBL/GenBank/DDBJ whole genome shotgun (WGS) entry which is preliminary data.</text>
</comment>
<evidence type="ECO:0000256" key="1">
    <source>
        <dbReference type="ARBA" id="ARBA00004123"/>
    </source>
</evidence>
<dbReference type="eggNOG" id="KOG0948">
    <property type="taxonomic scope" value="Eukaryota"/>
</dbReference>
<dbReference type="PhylomeDB" id="Q86IE2"/>
<evidence type="ECO:0000256" key="8">
    <source>
        <dbReference type="SAM" id="MobiDB-lite"/>
    </source>
</evidence>
<dbReference type="FunCoup" id="Q86IE2">
    <property type="interactions" value="911"/>
</dbReference>
<dbReference type="Reactome" id="R-DDI-72163">
    <property type="pathway name" value="mRNA Splicing - Major Pathway"/>
</dbReference>
<dbReference type="Reactome" id="R-DDI-6791226">
    <property type="pathway name" value="Major pathway of rRNA processing in the nucleolus and cytosol"/>
</dbReference>
<evidence type="ECO:0000256" key="7">
    <source>
        <dbReference type="SAM" id="Coils"/>
    </source>
</evidence>
<dbReference type="EMBL" id="AAFI02000013">
    <property type="protein sequence ID" value="EAL69567.1"/>
    <property type="molecule type" value="Genomic_DNA"/>
</dbReference>
<keyword evidence="4 11" id="KW-0347">Helicase</keyword>
<feature type="region of interest" description="Disordered" evidence="8">
    <location>
        <begin position="15"/>
        <end position="51"/>
    </location>
</feature>
<dbReference type="GO" id="GO:0005524">
    <property type="term" value="F:ATP binding"/>
    <property type="evidence" value="ECO:0007669"/>
    <property type="project" value="UniProtKB-KW"/>
</dbReference>
<keyword evidence="5" id="KW-0067">ATP-binding</keyword>
<dbReference type="dictyBase" id="DDB_G0275633"/>
<dbReference type="GO" id="GO:0003724">
    <property type="term" value="F:RNA helicase activity"/>
    <property type="evidence" value="ECO:0000318"/>
    <property type="project" value="GO_Central"/>
</dbReference>
<feature type="coiled-coil region" evidence="7">
    <location>
        <begin position="124"/>
        <end position="155"/>
    </location>
</feature>
<dbReference type="PROSITE" id="PS51194">
    <property type="entry name" value="HELICASE_CTER"/>
    <property type="match status" value="1"/>
</dbReference>
<reference evidence="11 12" key="1">
    <citation type="journal article" date="2005" name="Nature">
        <title>The genome of the social amoeba Dictyostelium discoideum.</title>
        <authorList>
            <consortium name="The Dictyostelium discoideum Sequencing Consortium"/>
            <person name="Eichinger L."/>
            <person name="Pachebat J.A."/>
            <person name="Glockner G."/>
            <person name="Rajandream M.A."/>
            <person name="Sucgang R."/>
            <person name="Berriman M."/>
            <person name="Song J."/>
            <person name="Olsen R."/>
            <person name="Szafranski K."/>
            <person name="Xu Q."/>
            <person name="Tunggal B."/>
            <person name="Kummerfeld S."/>
            <person name="Madera M."/>
            <person name="Konfortov B.A."/>
            <person name="Rivero F."/>
            <person name="Bankier A.T."/>
            <person name="Lehmann R."/>
            <person name="Hamlin N."/>
            <person name="Davies R."/>
            <person name="Gaudet P."/>
            <person name="Fey P."/>
            <person name="Pilcher K."/>
            <person name="Chen G."/>
            <person name="Saunders D."/>
            <person name="Sodergren E."/>
            <person name="Davis P."/>
            <person name="Kerhornou A."/>
            <person name="Nie X."/>
            <person name="Hall N."/>
            <person name="Anjard C."/>
            <person name="Hemphill L."/>
            <person name="Bason N."/>
            <person name="Farbrother P."/>
            <person name="Desany B."/>
            <person name="Just E."/>
            <person name="Morio T."/>
            <person name="Rost R."/>
            <person name="Churcher C."/>
            <person name="Cooper J."/>
            <person name="Haydock S."/>
            <person name="van Driessche N."/>
            <person name="Cronin A."/>
            <person name="Goodhead I."/>
            <person name="Muzny D."/>
            <person name="Mourier T."/>
            <person name="Pain A."/>
            <person name="Lu M."/>
            <person name="Harper D."/>
            <person name="Lindsay R."/>
            <person name="Hauser H."/>
            <person name="James K."/>
            <person name="Quiles M."/>
            <person name="Madan Babu M."/>
            <person name="Saito T."/>
            <person name="Buchrieser C."/>
            <person name="Wardroper A."/>
            <person name="Felder M."/>
            <person name="Thangavelu M."/>
            <person name="Johnson D."/>
            <person name="Knights A."/>
            <person name="Loulseged H."/>
            <person name="Mungall K."/>
            <person name="Oliver K."/>
            <person name="Price C."/>
            <person name="Quail M.A."/>
            <person name="Urushihara H."/>
            <person name="Hernandez J."/>
            <person name="Rabbinowitsch E."/>
            <person name="Steffen D."/>
            <person name="Sanders M."/>
            <person name="Ma J."/>
            <person name="Kohara Y."/>
            <person name="Sharp S."/>
            <person name="Simmonds M."/>
            <person name="Spiegler S."/>
            <person name="Tivey A."/>
            <person name="Sugano S."/>
            <person name="White B."/>
            <person name="Walker D."/>
            <person name="Woodward J."/>
            <person name="Winckler T."/>
            <person name="Tanaka Y."/>
            <person name="Shaulsky G."/>
            <person name="Schleicher M."/>
            <person name="Weinstock G."/>
            <person name="Rosenthal A."/>
            <person name="Cox E.C."/>
            <person name="Chisholm R.L."/>
            <person name="Gibbs R."/>
            <person name="Loomis W.F."/>
            <person name="Platzer M."/>
            <person name="Kay R.R."/>
            <person name="Williams J."/>
            <person name="Dear P.H."/>
            <person name="Noegel A.A."/>
            <person name="Barrell B."/>
            <person name="Kuspa A."/>
        </authorList>
    </citation>
    <scope>NUCLEOTIDE SEQUENCE [LARGE SCALE GENOMIC DNA]</scope>
    <source>
        <strain evidence="11 12">AX4</strain>
    </source>
</reference>
<proteinExistence type="predicted"/>
<dbReference type="PROSITE" id="PS51192">
    <property type="entry name" value="HELICASE_ATP_BIND_1"/>
    <property type="match status" value="1"/>
</dbReference>
<dbReference type="SMART" id="SM00490">
    <property type="entry name" value="HELICc"/>
    <property type="match status" value="1"/>
</dbReference>
<dbReference type="KEGG" id="ddi:DDB_G0275633"/>
<evidence type="ECO:0000259" key="10">
    <source>
        <dbReference type="PROSITE" id="PS51194"/>
    </source>
</evidence>
<feature type="domain" description="Helicase ATP-binding" evidence="9">
    <location>
        <begin position="220"/>
        <end position="376"/>
    </location>
</feature>
<keyword evidence="7" id="KW-0175">Coiled coil</keyword>
<dbReference type="CDD" id="cd18795">
    <property type="entry name" value="SF2_C_Ski2"/>
    <property type="match status" value="1"/>
</dbReference>
<dbReference type="SMART" id="SM00487">
    <property type="entry name" value="DEXDc"/>
    <property type="match status" value="1"/>
</dbReference>
<dbReference type="GO" id="GO:0016787">
    <property type="term" value="F:hydrolase activity"/>
    <property type="evidence" value="ECO:0007669"/>
    <property type="project" value="UniProtKB-KW"/>
</dbReference>
<dbReference type="GeneID" id="8620161"/>
<dbReference type="SMR" id="Q86IE2"/>
<dbReference type="PIRSF" id="PIRSF005198">
    <property type="entry name" value="Antiviral_helicase_SKI2"/>
    <property type="match status" value="1"/>
</dbReference>
<dbReference type="InterPro" id="IPR014001">
    <property type="entry name" value="Helicase_ATP-bd"/>
</dbReference>
<evidence type="ECO:0000256" key="3">
    <source>
        <dbReference type="ARBA" id="ARBA00022801"/>
    </source>
</evidence>
<dbReference type="InterPro" id="IPR001650">
    <property type="entry name" value="Helicase_C-like"/>
</dbReference>
<protein>
    <submittedName>
        <fullName evidence="11">DEAD/DEAH box helicase</fullName>
    </submittedName>
</protein>
<keyword evidence="12" id="KW-1185">Reference proteome</keyword>
<dbReference type="FunFam" id="1.10.3380.30:FF:000003">
    <property type="entry name" value="ATP dependent RNA helicase (Dob1)"/>
    <property type="match status" value="1"/>
</dbReference>
<evidence type="ECO:0000313" key="12">
    <source>
        <dbReference type="Proteomes" id="UP000002195"/>
    </source>
</evidence>
<evidence type="ECO:0000313" key="11">
    <source>
        <dbReference type="EMBL" id="EAL69567.1"/>
    </source>
</evidence>
<name>Q86IE2_DICDI</name>
<dbReference type="HOGENOM" id="CLU_002902_1_4_1"/>
<dbReference type="Gene3D" id="1.10.3380.30">
    <property type="match status" value="1"/>
</dbReference>
<dbReference type="GO" id="GO:0031499">
    <property type="term" value="C:TRAMP complex"/>
    <property type="evidence" value="ECO:0000318"/>
    <property type="project" value="GO_Central"/>
</dbReference>
<dbReference type="FunFam" id="2.40.30.300:FF:000001">
    <property type="entry name" value="Mtr4 exosome RNA helicase"/>
    <property type="match status" value="1"/>
</dbReference>
<dbReference type="GO" id="GO:0003723">
    <property type="term" value="F:RNA binding"/>
    <property type="evidence" value="ECO:0007669"/>
    <property type="project" value="InterPro"/>
</dbReference>
<dbReference type="InterPro" id="IPR016438">
    <property type="entry name" value="SKI2-like"/>
</dbReference>
<dbReference type="GO" id="GO:0006401">
    <property type="term" value="P:RNA catabolic process"/>
    <property type="evidence" value="ECO:0000318"/>
    <property type="project" value="GO_Central"/>
</dbReference>
<gene>
    <name evidence="11" type="ORF">DDB_G0275633</name>
</gene>
<evidence type="ECO:0000256" key="6">
    <source>
        <dbReference type="ARBA" id="ARBA00023242"/>
    </source>
</evidence>
<dbReference type="Proteomes" id="UP000002195">
    <property type="component" value="Unassembled WGS sequence"/>
</dbReference>
<dbReference type="AlphaFoldDB" id="Q86IE2"/>
<evidence type="ECO:0000256" key="2">
    <source>
        <dbReference type="ARBA" id="ARBA00022741"/>
    </source>
</evidence>
<keyword evidence="3" id="KW-0378">Hydrolase</keyword>
<comment type="subcellular location">
    <subcellularLocation>
        <location evidence="1">Nucleus</location>
    </subcellularLocation>
</comment>
<dbReference type="InterPro" id="IPR027417">
    <property type="entry name" value="P-loop_NTPase"/>
</dbReference>
<accession>Q552V7</accession>
<sequence length="1128" mass="126546">MEDDDLFSVFDTKKTNKNKRTREATAAADEKENGKWIKPEESTTTTTTTTATTNKNEIESNKTLNPNVKPLGALPNNSKIESMDTFKNTVGSVDLMSLDEEIQRNKKQKGGNTKQAVADISFNAKQSDTTLDKLRENVEKKEREELSMIEQQKQQNIIPENRTATGGYITAAGTSKSCIHEVLLPPGEVNDDPNLYNPPEPIKPARTYPFKLDPFQATSIACIERNESVLVSAHTSAGKTVVAEYSIATALRDGQRVIYTSPIKALSNQKFRDLQETFQDVGLMTGDITINANASCLVMTTEILRSMLYRGSETMREVSWVIFDEIHYLRDKERGVVWEETIILLPDSVKFVFLSATIPNAREFAAWIAKIHKQPCHVVYTEYRPIPLQHYIFPSGGDGLHLVVDENGVFREENFLKSLSNLQQPEMGGQSGASRKRGGGNKGPSDCYKIVKMIMERNYQPVIIFSFSKKECETYALQMSKLDFNNDDEKNAVETIFNNAIDSLSESDKQLPAVINILPLLKRGIGIHHAGLLPILKEIIEILFQYGYIKALFATETFSIGLNMPAKTVIFTSVRKFDGEGMRWISGGEYIQMSGRAGRRGLDERGIVILMVDEKMEPAIAKGMVKGQADRLTSSFWIGYSMLLNMLRVEDIDPENLLKRSFHQYQQESFIPQLVDKCDQMEQEKKEIIIRDETSVTEYSSIKAQLAKLREAMRDFINQPTYVQPFLTAGRIVRIREGSTDWGYGVILNFSKRPIKSSGSGVSDKSFEVIADILLECAISSDPTSNGGYIGTPKPCVPGEVGEGQIIPVSIKLFDGITSVCLYVKKEQPTQEFKTHLFKTLKETENRFKKDGGIPLIDPIEDMKIKDPNFKKLIKKIETLESRFSSTACFNDTDIEERCNLLEKKNEITKEIKQLQKQIKSGDEVILKDDLRSMKRILTRLGYITDDGVVALKGRVACEISAGDELVISELLFAGLFNDLSVEQCVAVFSCFVFQNEGSANNDVNNPKIKPDLVPLYRVIRDTASKVVTVSQECKLTSVDEKTYLASFNPNFMDVTFAWASGASFADIVKMTDTFEGNLIRGIRRLDELIRQMVIASKSIGNTELEAKFSEATVKIKRDIPFAGSLYL</sequence>
<dbReference type="PaxDb" id="44689-DDB0233453"/>
<dbReference type="Gene3D" id="2.40.30.300">
    <property type="match status" value="1"/>
</dbReference>
<dbReference type="InterPro" id="IPR050699">
    <property type="entry name" value="RNA-DNA_Helicase"/>
</dbReference>
<organism evidence="11 12">
    <name type="scientific">Dictyostelium discoideum</name>
    <name type="common">Social amoeba</name>
    <dbReference type="NCBI Taxonomy" id="44689"/>
    <lineage>
        <taxon>Eukaryota</taxon>
        <taxon>Amoebozoa</taxon>
        <taxon>Evosea</taxon>
        <taxon>Eumycetozoa</taxon>
        <taxon>Dictyostelia</taxon>
        <taxon>Dictyosteliales</taxon>
        <taxon>Dictyosteliaceae</taxon>
        <taxon>Dictyostelium</taxon>
    </lineage>
</organism>
<dbReference type="SUPFAM" id="SSF52540">
    <property type="entry name" value="P-loop containing nucleoside triphosphate hydrolases"/>
    <property type="match status" value="1"/>
</dbReference>
<dbReference type="InterPro" id="IPR025696">
    <property type="entry name" value="Beta-barrel_MTR4"/>
</dbReference>
<dbReference type="OMA" id="IMLKNYN"/>
<dbReference type="PANTHER" id="PTHR12131:SF7">
    <property type="entry name" value="EXOSOME RNA HELICASE MTR4"/>
    <property type="match status" value="1"/>
</dbReference>
<dbReference type="Gene3D" id="3.40.50.300">
    <property type="entry name" value="P-loop containing nucleotide triphosphate hydrolases"/>
    <property type="match status" value="2"/>
</dbReference>
<dbReference type="Pfam" id="PF13234">
    <property type="entry name" value="MTR4_beta-barrel"/>
    <property type="match status" value="1"/>
</dbReference>
<dbReference type="VEuPathDB" id="AmoebaDB:DDB_G0275633"/>